<keyword evidence="2 6" id="KW-0645">Protease</keyword>
<dbReference type="AlphaFoldDB" id="A0A5B8L5H9"/>
<dbReference type="PANTHER" id="PTHR15462:SF8">
    <property type="entry name" value="SERINE PROTEASE"/>
    <property type="match status" value="1"/>
</dbReference>
<dbReference type="InterPro" id="IPR050966">
    <property type="entry name" value="Glutamyl_endopeptidase"/>
</dbReference>
<evidence type="ECO:0000313" key="9">
    <source>
        <dbReference type="Proteomes" id="UP000321389"/>
    </source>
</evidence>
<protein>
    <recommendedName>
        <fullName evidence="6">Serine protease</fullName>
        <ecNumber evidence="6">3.4.21.-</ecNumber>
    </recommendedName>
</protein>
<proteinExistence type="inferred from homology"/>
<feature type="domain" description="Peptidase S1" evidence="7">
    <location>
        <begin position="163"/>
        <end position="280"/>
    </location>
</feature>
<dbReference type="SUPFAM" id="SSF50494">
    <property type="entry name" value="Trypsin-like serine proteases"/>
    <property type="match status" value="1"/>
</dbReference>
<organism evidence="8 9">
    <name type="scientific">Nitratireductor mangrovi</name>
    <dbReference type="NCBI Taxonomy" id="2599600"/>
    <lineage>
        <taxon>Bacteria</taxon>
        <taxon>Pseudomonadati</taxon>
        <taxon>Pseudomonadota</taxon>
        <taxon>Alphaproteobacteria</taxon>
        <taxon>Hyphomicrobiales</taxon>
        <taxon>Phyllobacteriaceae</taxon>
        <taxon>Nitratireductor</taxon>
    </lineage>
</organism>
<evidence type="ECO:0000256" key="4">
    <source>
        <dbReference type="ARBA" id="ARBA00022801"/>
    </source>
</evidence>
<dbReference type="EMBL" id="CP042301">
    <property type="protein sequence ID" value="QDZ03032.1"/>
    <property type="molecule type" value="Genomic_DNA"/>
</dbReference>
<dbReference type="InterPro" id="IPR009003">
    <property type="entry name" value="Peptidase_S1_PA"/>
</dbReference>
<gene>
    <name evidence="8" type="ORF">FQ775_23160</name>
</gene>
<dbReference type="Pfam" id="PF00089">
    <property type="entry name" value="Trypsin"/>
    <property type="match status" value="1"/>
</dbReference>
<evidence type="ECO:0000256" key="3">
    <source>
        <dbReference type="ARBA" id="ARBA00022729"/>
    </source>
</evidence>
<dbReference type="EC" id="3.4.21.-" evidence="6"/>
<keyword evidence="3 6" id="KW-0732">Signal</keyword>
<dbReference type="InterPro" id="IPR018114">
    <property type="entry name" value="TRYPSIN_HIS"/>
</dbReference>
<dbReference type="InterPro" id="IPR008256">
    <property type="entry name" value="Peptidase_S1B"/>
</dbReference>
<dbReference type="InterPro" id="IPR043504">
    <property type="entry name" value="Peptidase_S1_PA_chymotrypsin"/>
</dbReference>
<dbReference type="Proteomes" id="UP000321389">
    <property type="component" value="Chromosome"/>
</dbReference>
<evidence type="ECO:0000313" key="8">
    <source>
        <dbReference type="EMBL" id="QDZ03032.1"/>
    </source>
</evidence>
<evidence type="ECO:0000256" key="5">
    <source>
        <dbReference type="ARBA" id="ARBA00022825"/>
    </source>
</evidence>
<dbReference type="GO" id="GO:0006508">
    <property type="term" value="P:proteolysis"/>
    <property type="evidence" value="ECO:0007669"/>
    <property type="project" value="UniProtKB-KW"/>
</dbReference>
<evidence type="ECO:0000259" key="7">
    <source>
        <dbReference type="Pfam" id="PF00089"/>
    </source>
</evidence>
<accession>A0A5B8L5H9</accession>
<feature type="signal peptide" evidence="6">
    <location>
        <begin position="1"/>
        <end position="29"/>
    </location>
</feature>
<comment type="similarity">
    <text evidence="1 6">Belongs to the peptidase S1B family.</text>
</comment>
<dbReference type="PROSITE" id="PS00134">
    <property type="entry name" value="TRYPSIN_HIS"/>
    <property type="match status" value="1"/>
</dbReference>
<dbReference type="PRINTS" id="PR00839">
    <property type="entry name" value="V8PROTEASE"/>
</dbReference>
<dbReference type="RefSeq" id="WP_146301665.1">
    <property type="nucleotide sequence ID" value="NZ_CP042301.2"/>
</dbReference>
<dbReference type="InterPro" id="IPR001254">
    <property type="entry name" value="Trypsin_dom"/>
</dbReference>
<evidence type="ECO:0000256" key="1">
    <source>
        <dbReference type="ARBA" id="ARBA00008764"/>
    </source>
</evidence>
<sequence>MQHSSRITRLQAVAAVLAASVAFSAPAFADGEDDGFAGADGAPPLPQTSAEFDDREQFVPPLALPIEDTYIKEALSRDLSELREDLTAVSITPDGKVEELAPDDAMLERMVEAIEELEGDAGFEGGDEGVNEDDSAFESDSVQSESVIGADTRVKVNGTTSYPYRTVGRIDIGCTGTLIGPRHVLTAGHCVYNISNDKWYSSLAFSPGQNGATRPWGKIAWKRAVSVKGWTKSHKRDYDYAMIVLSQDIGNTVGWMGYGWKNPMPKYNVNINGYPGDKPSGTMWHAFCGMKIITTYRLYYPCDTFGGMSGSGVYVYWASQNKRTIYGIHAYGVDSTGYNGATRIRKAVFENLKGWKAKY</sequence>
<dbReference type="PANTHER" id="PTHR15462">
    <property type="entry name" value="SERINE PROTEASE"/>
    <property type="match status" value="1"/>
</dbReference>
<reference evidence="8" key="1">
    <citation type="submission" date="2020-04" db="EMBL/GenBank/DDBJ databases">
        <title>Nitratireductor sp. nov. isolated from mangrove soil.</title>
        <authorList>
            <person name="Ye Y."/>
        </authorList>
    </citation>
    <scope>NUCLEOTIDE SEQUENCE</scope>
    <source>
        <strain evidence="8">SY7</strain>
    </source>
</reference>
<keyword evidence="4 6" id="KW-0378">Hydrolase</keyword>
<dbReference type="GO" id="GO:0004252">
    <property type="term" value="F:serine-type endopeptidase activity"/>
    <property type="evidence" value="ECO:0007669"/>
    <property type="project" value="InterPro"/>
</dbReference>
<dbReference type="KEGG" id="niy:FQ775_23160"/>
<keyword evidence="9" id="KW-1185">Reference proteome</keyword>
<dbReference type="Gene3D" id="2.40.10.10">
    <property type="entry name" value="Trypsin-like serine proteases"/>
    <property type="match status" value="2"/>
</dbReference>
<dbReference type="OrthoDB" id="267336at2"/>
<evidence type="ECO:0000256" key="6">
    <source>
        <dbReference type="RuleBase" id="RU004296"/>
    </source>
</evidence>
<feature type="chain" id="PRO_5023054268" description="Serine protease" evidence="6">
    <location>
        <begin position="30"/>
        <end position="359"/>
    </location>
</feature>
<evidence type="ECO:0000256" key="2">
    <source>
        <dbReference type="ARBA" id="ARBA00022670"/>
    </source>
</evidence>
<name>A0A5B8L5H9_9HYPH</name>
<keyword evidence="5 6" id="KW-0720">Serine protease</keyword>